<dbReference type="PROSITE" id="PS51123">
    <property type="entry name" value="OMPA_2"/>
    <property type="match status" value="1"/>
</dbReference>
<geneLocation type="plasmid" evidence="13 14">
    <name>pHP-187</name>
</geneLocation>
<evidence type="ECO:0000313" key="13">
    <source>
        <dbReference type="EMBL" id="ADQ00078.1"/>
    </source>
</evidence>
<dbReference type="InterPro" id="IPR050330">
    <property type="entry name" value="Bact_OuterMem_StrucFunc"/>
</dbReference>
<feature type="domain" description="OmpA-like" evidence="12">
    <location>
        <begin position="239"/>
        <end position="357"/>
    </location>
</feature>
<evidence type="ECO:0000256" key="5">
    <source>
        <dbReference type="ARBA" id="ARBA00022729"/>
    </source>
</evidence>
<evidence type="ECO:0000256" key="3">
    <source>
        <dbReference type="ARBA" id="ARBA00022452"/>
    </source>
</evidence>
<keyword evidence="7" id="KW-0626">Porin</keyword>
<keyword evidence="9" id="KW-0998">Cell outer membrane</keyword>
<dbReference type="Pfam" id="PF13505">
    <property type="entry name" value="OMP_b-brl"/>
    <property type="match status" value="1"/>
</dbReference>
<evidence type="ECO:0000256" key="7">
    <source>
        <dbReference type="ARBA" id="ARBA00023114"/>
    </source>
</evidence>
<evidence type="ECO:0000259" key="12">
    <source>
        <dbReference type="PROSITE" id="PS51123"/>
    </source>
</evidence>
<dbReference type="PATRIC" id="fig|225937.3.peg.4307"/>
<keyword evidence="4" id="KW-0812">Transmembrane</keyword>
<evidence type="ECO:0000313" key="14">
    <source>
        <dbReference type="Proteomes" id="UP000007077"/>
    </source>
</evidence>
<evidence type="ECO:0000256" key="9">
    <source>
        <dbReference type="ARBA" id="ARBA00023237"/>
    </source>
</evidence>
<evidence type="ECO:0000256" key="2">
    <source>
        <dbReference type="ARBA" id="ARBA00022448"/>
    </source>
</evidence>
<keyword evidence="2" id="KW-0813">Transport</keyword>
<dbReference type="Pfam" id="PF00691">
    <property type="entry name" value="OmpA"/>
    <property type="match status" value="1"/>
</dbReference>
<dbReference type="InterPro" id="IPR011250">
    <property type="entry name" value="OMP/PagP_B-barrel"/>
</dbReference>
<keyword evidence="13" id="KW-0614">Plasmid</keyword>
<dbReference type="CDD" id="cd07185">
    <property type="entry name" value="OmpA_C-like"/>
    <property type="match status" value="1"/>
</dbReference>
<keyword evidence="8 10" id="KW-0472">Membrane</keyword>
<dbReference type="RefSeq" id="WP_014579367.1">
    <property type="nucleotide sequence ID" value="NC_017507.1"/>
</dbReference>
<dbReference type="GO" id="GO:0009279">
    <property type="term" value="C:cell outer membrane"/>
    <property type="evidence" value="ECO:0007669"/>
    <property type="project" value="UniProtKB-SubCell"/>
</dbReference>
<keyword evidence="5 11" id="KW-0732">Signal</keyword>
<evidence type="ECO:0000256" key="4">
    <source>
        <dbReference type="ARBA" id="ARBA00022692"/>
    </source>
</evidence>
<dbReference type="PRINTS" id="PR01021">
    <property type="entry name" value="OMPADOMAIN"/>
</dbReference>
<dbReference type="SUPFAM" id="SSF103088">
    <property type="entry name" value="OmpA-like"/>
    <property type="match status" value="1"/>
</dbReference>
<evidence type="ECO:0000256" key="8">
    <source>
        <dbReference type="ARBA" id="ARBA00023136"/>
    </source>
</evidence>
<dbReference type="GO" id="GO:0006811">
    <property type="term" value="P:monoatomic ion transport"/>
    <property type="evidence" value="ECO:0007669"/>
    <property type="project" value="UniProtKB-KW"/>
</dbReference>
<protein>
    <submittedName>
        <fullName evidence="13">Secreted protein containing outer membrane protein, OmpA/MotB, C-terminal domain</fullName>
    </submittedName>
</protein>
<gene>
    <name evidence="13" type="ordered locus">HP15_p187g81</name>
</gene>
<reference evidence="14" key="2">
    <citation type="submission" date="2010-02" db="EMBL/GenBank/DDBJ databases">
        <title>Complete genome sequence of Marinobacter adhaerens type strain (HP15).</title>
        <authorList>
            <person name="Gaerdes A.A.M."/>
            <person name="Kaeppel E."/>
            <person name="Shezad A."/>
            <person name="Seebah S."/>
            <person name="Teeling H."/>
            <person name="Yarza P."/>
            <person name="Gloeckner F.O."/>
            <person name="Ullrich M.S."/>
        </authorList>
    </citation>
    <scope>NUCLEOTIDE SEQUENCE [LARGE SCALE GENOMIC DNA]</scope>
    <source>
        <strain evidence="14">DSM 23420 / HP15</strain>
        <plasmid evidence="14">Plasmid pHP-187</plasmid>
    </source>
</reference>
<accession>E4PS43</accession>
<dbReference type="AlphaFoldDB" id="E4PS43"/>
<feature type="chain" id="PRO_5003187408" evidence="11">
    <location>
        <begin position="22"/>
        <end position="366"/>
    </location>
</feature>
<evidence type="ECO:0000256" key="1">
    <source>
        <dbReference type="ARBA" id="ARBA00004571"/>
    </source>
</evidence>
<proteinExistence type="predicted"/>
<dbReference type="InterPro" id="IPR006665">
    <property type="entry name" value="OmpA-like"/>
</dbReference>
<reference evidence="13 14" key="1">
    <citation type="journal article" date="2010" name="Stand. Genomic Sci.">
        <title>Complete genome sequence of Marinobacter adhaerens type strain (HP15), a diatom-interacting marine microorganism.</title>
        <authorList>
            <person name="Gardes A."/>
            <person name="Kaeppel E."/>
            <person name="Shehzad A."/>
            <person name="Seebah S."/>
            <person name="Teeling H."/>
            <person name="Yarza P."/>
            <person name="Glockner F.O."/>
            <person name="Grossart H.P."/>
            <person name="Ullrich M.S."/>
        </authorList>
    </citation>
    <scope>NUCLEOTIDE SEQUENCE [LARGE SCALE GENOMIC DNA]</scope>
    <source>
        <strain evidence="14">DSM 23420 / HP15</strain>
        <plasmid evidence="14">Plasmid pHP-187</plasmid>
    </source>
</reference>
<dbReference type="InterPro" id="IPR006664">
    <property type="entry name" value="OMP_bac"/>
</dbReference>
<dbReference type="Gene3D" id="2.40.160.20">
    <property type="match status" value="1"/>
</dbReference>
<dbReference type="PANTHER" id="PTHR30329">
    <property type="entry name" value="STATOR ELEMENT OF FLAGELLAR MOTOR COMPLEX"/>
    <property type="match status" value="1"/>
</dbReference>
<dbReference type="Gene3D" id="3.30.1330.60">
    <property type="entry name" value="OmpA-like domain"/>
    <property type="match status" value="1"/>
</dbReference>
<keyword evidence="6" id="KW-0406">Ion transport</keyword>
<dbReference type="InterPro" id="IPR027385">
    <property type="entry name" value="Beta-barrel_OMP"/>
</dbReference>
<sequence length="366" mass="39802">MRKTLSTAITAALFMPLIAGASQSFPISYSSVGVEGSYVDSGNSDNKGSVQDNLSNYFEGGLNVTHQFNPTFSVLLQGSYAEPETRTQNLDTELFRGSLGARLHPGKFRLGGWRPFGGAGYSYTDIDVDQGGGKTEDAIYLEGGFQRMVAPRFMIETGVRARTELEEGYVDGQYFAGIHYLFGREFPAAPKPVVAVQPKPEPVVRPPMDTDGDGVIDDLDKCPDTPMGALVDSDGCPKELTKDIKETLYVEFDLDKTEVKPQFYPEIGELAKVLKQYPTSTILLEGHTDSTGSASYNQQLSKSRADAVMKVLIDRFSIPSTRISTTGMGESQPIASNATVEGRAQNRRVEAIVSGEYSEIIKNKGS</sequence>
<dbReference type="KEGG" id="mad:HP15_p187g81"/>
<dbReference type="PANTHER" id="PTHR30329:SF21">
    <property type="entry name" value="LIPOPROTEIN YIAD-RELATED"/>
    <property type="match status" value="1"/>
</dbReference>
<dbReference type="SUPFAM" id="SSF56925">
    <property type="entry name" value="OMPA-like"/>
    <property type="match status" value="1"/>
</dbReference>
<dbReference type="EMBL" id="CP001980">
    <property type="protein sequence ID" value="ADQ00078.1"/>
    <property type="molecule type" value="Genomic_DNA"/>
</dbReference>
<name>E4PS43_MARAH</name>
<evidence type="ECO:0000256" key="10">
    <source>
        <dbReference type="PROSITE-ProRule" id="PRU00473"/>
    </source>
</evidence>
<comment type="subcellular location">
    <subcellularLocation>
        <location evidence="1">Cell outer membrane</location>
        <topology evidence="1">Multi-pass membrane protein</topology>
    </subcellularLocation>
</comment>
<evidence type="ECO:0000256" key="11">
    <source>
        <dbReference type="SAM" id="SignalP"/>
    </source>
</evidence>
<dbReference type="Proteomes" id="UP000007077">
    <property type="component" value="Plasmid pHP-187"/>
</dbReference>
<dbReference type="GO" id="GO:0046930">
    <property type="term" value="C:pore complex"/>
    <property type="evidence" value="ECO:0007669"/>
    <property type="project" value="UniProtKB-KW"/>
</dbReference>
<dbReference type="GO" id="GO:0015288">
    <property type="term" value="F:porin activity"/>
    <property type="evidence" value="ECO:0007669"/>
    <property type="project" value="UniProtKB-KW"/>
</dbReference>
<evidence type="ECO:0000256" key="6">
    <source>
        <dbReference type="ARBA" id="ARBA00023065"/>
    </source>
</evidence>
<dbReference type="InterPro" id="IPR036737">
    <property type="entry name" value="OmpA-like_sf"/>
</dbReference>
<feature type="signal peptide" evidence="11">
    <location>
        <begin position="1"/>
        <end position="21"/>
    </location>
</feature>
<keyword evidence="3" id="KW-1134">Transmembrane beta strand</keyword>
<dbReference type="HOGENOM" id="CLU_031536_2_0_6"/>
<organism evidence="13 14">
    <name type="scientific">Marinobacter adhaerens (strain DSM 23420 / HP15)</name>
    <dbReference type="NCBI Taxonomy" id="225937"/>
    <lineage>
        <taxon>Bacteria</taxon>
        <taxon>Pseudomonadati</taxon>
        <taxon>Pseudomonadota</taxon>
        <taxon>Gammaproteobacteria</taxon>
        <taxon>Pseudomonadales</taxon>
        <taxon>Marinobacteraceae</taxon>
        <taxon>Marinobacter</taxon>
    </lineage>
</organism>